<dbReference type="Proteomes" id="UP000664779">
    <property type="component" value="Unassembled WGS sequence"/>
</dbReference>
<organism evidence="1 2">
    <name type="scientific">Roseibium limicola</name>
    <dbReference type="NCBI Taxonomy" id="2816037"/>
    <lineage>
        <taxon>Bacteria</taxon>
        <taxon>Pseudomonadati</taxon>
        <taxon>Pseudomonadota</taxon>
        <taxon>Alphaproteobacteria</taxon>
        <taxon>Hyphomicrobiales</taxon>
        <taxon>Stappiaceae</taxon>
        <taxon>Roseibium</taxon>
    </lineage>
</organism>
<comment type="caution">
    <text evidence="1">The sequence shown here is derived from an EMBL/GenBank/DDBJ whole genome shotgun (WGS) entry which is preliminary data.</text>
</comment>
<evidence type="ECO:0000313" key="2">
    <source>
        <dbReference type="Proteomes" id="UP000664779"/>
    </source>
</evidence>
<gene>
    <name evidence="1" type="ORF">J0X15_18790</name>
</gene>
<keyword evidence="2" id="KW-1185">Reference proteome</keyword>
<dbReference type="EMBL" id="JAFLNF010000010">
    <property type="protein sequence ID" value="MBO0347284.1"/>
    <property type="molecule type" value="Genomic_DNA"/>
</dbReference>
<name>A0A939EUD5_9HYPH</name>
<dbReference type="RefSeq" id="WP_206944211.1">
    <property type="nucleotide sequence ID" value="NZ_JAFLNF010000010.1"/>
</dbReference>
<proteinExistence type="predicted"/>
<reference evidence="1" key="1">
    <citation type="submission" date="2021-03" db="EMBL/GenBank/DDBJ databases">
        <title>Roseibium sp. CAU 1637 isolated from Incheon.</title>
        <authorList>
            <person name="Kim W."/>
        </authorList>
    </citation>
    <scope>NUCLEOTIDE SEQUENCE</scope>
    <source>
        <strain evidence="1">CAU 1637</strain>
    </source>
</reference>
<sequence length="55" mass="5843">MQDLASGLNKPENLYKTKSKAGKLLFYGQPAGKPWAKAHMKGGKLLPTGVEGAQS</sequence>
<protein>
    <submittedName>
        <fullName evidence="1">Uncharacterized protein</fullName>
    </submittedName>
</protein>
<accession>A0A939EUD5</accession>
<dbReference type="AlphaFoldDB" id="A0A939EUD5"/>
<evidence type="ECO:0000313" key="1">
    <source>
        <dbReference type="EMBL" id="MBO0347284.1"/>
    </source>
</evidence>